<evidence type="ECO:0000313" key="1">
    <source>
        <dbReference type="EMBL" id="EDN92704.1"/>
    </source>
</evidence>
<evidence type="ECO:0000313" key="2">
    <source>
        <dbReference type="Proteomes" id="UP000001312"/>
    </source>
</evidence>
<dbReference type="AlphaFoldDB" id="A7ETB2"/>
<proteinExistence type="predicted"/>
<dbReference type="Proteomes" id="UP000001312">
    <property type="component" value="Unassembled WGS sequence"/>
</dbReference>
<dbReference type="HOGENOM" id="CLU_3385044_0_0_1"/>
<organism evidence="1 2">
    <name type="scientific">Sclerotinia sclerotiorum (strain ATCC 18683 / 1980 / Ss-1)</name>
    <name type="common">White mold</name>
    <name type="synonym">Whetzelinia sclerotiorum</name>
    <dbReference type="NCBI Taxonomy" id="665079"/>
    <lineage>
        <taxon>Eukaryota</taxon>
        <taxon>Fungi</taxon>
        <taxon>Dikarya</taxon>
        <taxon>Ascomycota</taxon>
        <taxon>Pezizomycotina</taxon>
        <taxon>Leotiomycetes</taxon>
        <taxon>Helotiales</taxon>
        <taxon>Sclerotiniaceae</taxon>
        <taxon>Sclerotinia</taxon>
    </lineage>
</organism>
<keyword evidence="2" id="KW-1185">Reference proteome</keyword>
<reference evidence="2" key="1">
    <citation type="journal article" date="2011" name="PLoS Genet.">
        <title>Genomic analysis of the necrotrophic fungal pathogens Sclerotinia sclerotiorum and Botrytis cinerea.</title>
        <authorList>
            <person name="Amselem J."/>
            <person name="Cuomo C.A."/>
            <person name="van Kan J.A."/>
            <person name="Viaud M."/>
            <person name="Benito E.P."/>
            <person name="Couloux A."/>
            <person name="Coutinho P.M."/>
            <person name="de Vries R.P."/>
            <person name="Dyer P.S."/>
            <person name="Fillinger S."/>
            <person name="Fournier E."/>
            <person name="Gout L."/>
            <person name="Hahn M."/>
            <person name="Kohn L."/>
            <person name="Lapalu N."/>
            <person name="Plummer K.M."/>
            <person name="Pradier J.M."/>
            <person name="Quevillon E."/>
            <person name="Sharon A."/>
            <person name="Simon A."/>
            <person name="ten Have A."/>
            <person name="Tudzynski B."/>
            <person name="Tudzynski P."/>
            <person name="Wincker P."/>
            <person name="Andrew M."/>
            <person name="Anthouard V."/>
            <person name="Beever R.E."/>
            <person name="Beffa R."/>
            <person name="Benoit I."/>
            <person name="Bouzid O."/>
            <person name="Brault B."/>
            <person name="Chen Z."/>
            <person name="Choquer M."/>
            <person name="Collemare J."/>
            <person name="Cotton P."/>
            <person name="Danchin E.G."/>
            <person name="Da Silva C."/>
            <person name="Gautier A."/>
            <person name="Giraud C."/>
            <person name="Giraud T."/>
            <person name="Gonzalez C."/>
            <person name="Grossetete S."/>
            <person name="Guldener U."/>
            <person name="Henrissat B."/>
            <person name="Howlett B.J."/>
            <person name="Kodira C."/>
            <person name="Kretschmer M."/>
            <person name="Lappartient A."/>
            <person name="Leroch M."/>
            <person name="Levis C."/>
            <person name="Mauceli E."/>
            <person name="Neuveglise C."/>
            <person name="Oeser B."/>
            <person name="Pearson M."/>
            <person name="Poulain J."/>
            <person name="Poussereau N."/>
            <person name="Quesneville H."/>
            <person name="Rascle C."/>
            <person name="Schumacher J."/>
            <person name="Segurens B."/>
            <person name="Sexton A."/>
            <person name="Silva E."/>
            <person name="Sirven C."/>
            <person name="Soanes D.M."/>
            <person name="Talbot N.J."/>
            <person name="Templeton M."/>
            <person name="Yandava C."/>
            <person name="Yarden O."/>
            <person name="Zeng Q."/>
            <person name="Rollins J.A."/>
            <person name="Lebrun M.H."/>
            <person name="Dickman M."/>
        </authorList>
    </citation>
    <scope>NUCLEOTIDE SEQUENCE [LARGE SCALE GENOMIC DNA]</scope>
    <source>
        <strain evidence="2">ATCC 18683 / 1980 / Ss-1</strain>
    </source>
</reference>
<name>A7ETB2_SCLS1</name>
<dbReference type="EMBL" id="CH476631">
    <property type="protein sequence ID" value="EDN92704.1"/>
    <property type="molecule type" value="Genomic_DNA"/>
</dbReference>
<dbReference type="GeneID" id="5486690"/>
<gene>
    <name evidence="1" type="ORF">SS1G_08567</name>
</gene>
<protein>
    <submittedName>
        <fullName evidence="1">Uncharacterized protein</fullName>
    </submittedName>
</protein>
<dbReference type="KEGG" id="ssl:SS1G_08567"/>
<dbReference type="RefSeq" id="XP_001590827.1">
    <property type="nucleotide sequence ID" value="XM_001590777.1"/>
</dbReference>
<dbReference type="InParanoid" id="A7ETB2"/>
<accession>A7ETB2</accession>
<sequence>MAEKWGTRLNEMQHSGITVAKSAEEVAESLLGF</sequence>